<gene>
    <name evidence="5" type="ORF">O0S08_02825</name>
</gene>
<protein>
    <submittedName>
        <fullName evidence="5">AraC family transcriptional regulator</fullName>
    </submittedName>
</protein>
<dbReference type="SMART" id="SM00342">
    <property type="entry name" value="HTH_ARAC"/>
    <property type="match status" value="1"/>
</dbReference>
<dbReference type="SUPFAM" id="SSF46689">
    <property type="entry name" value="Homeodomain-like"/>
    <property type="match status" value="1"/>
</dbReference>
<evidence type="ECO:0000313" key="5">
    <source>
        <dbReference type="EMBL" id="WAS95071.1"/>
    </source>
</evidence>
<dbReference type="InterPro" id="IPR018060">
    <property type="entry name" value="HTH_AraC"/>
</dbReference>
<evidence type="ECO:0000256" key="2">
    <source>
        <dbReference type="ARBA" id="ARBA00023125"/>
    </source>
</evidence>
<keyword evidence="2" id="KW-0238">DNA-binding</keyword>
<dbReference type="Pfam" id="PF12625">
    <property type="entry name" value="Arabinose_bd"/>
    <property type="match status" value="1"/>
</dbReference>
<evidence type="ECO:0000313" key="6">
    <source>
        <dbReference type="Proteomes" id="UP001164459"/>
    </source>
</evidence>
<evidence type="ECO:0000256" key="3">
    <source>
        <dbReference type="ARBA" id="ARBA00023163"/>
    </source>
</evidence>
<dbReference type="RefSeq" id="WP_269037403.1">
    <property type="nucleotide sequence ID" value="NZ_CP114040.1"/>
</dbReference>
<dbReference type="InterPro" id="IPR032687">
    <property type="entry name" value="AraC-type_N"/>
</dbReference>
<evidence type="ECO:0000256" key="1">
    <source>
        <dbReference type="ARBA" id="ARBA00023015"/>
    </source>
</evidence>
<proteinExistence type="predicted"/>
<dbReference type="Gene3D" id="1.10.10.60">
    <property type="entry name" value="Homeodomain-like"/>
    <property type="match status" value="1"/>
</dbReference>
<feature type="domain" description="HTH araC/xylS-type" evidence="4">
    <location>
        <begin position="217"/>
        <end position="314"/>
    </location>
</feature>
<name>A0ABY7H726_9BACT</name>
<accession>A0ABY7H726</accession>
<sequence length="318" mass="34898">MPPERRRSIAAELGLSKLEELEPDDRVPRHVLDDLWTRIPEWSGDADFGLHFAERASPRALGLLGYLARHSATVGDAVARVVRYQRLLMDASDVDAVFATDGALTIADGPQVGTEPWPRHLAEAVMGCFVTLAAGWSGAPIRVESAAFQHAEPASVAGHLALFGCHPRFDQPRNYIVLSPASARQPMRDADAALVGYLEQAAEARLEAVPHPDEWVERLIGAIEAELGSGLSLASVAERLHVGPRTLQRRIAELGLSYQGLVDSVRRRQAEQLLRDPRLGLEEIGERLGFADPSGFRRAYLRWTGTTPRGRGRDPHQL</sequence>
<dbReference type="Pfam" id="PF12833">
    <property type="entry name" value="HTH_18"/>
    <property type="match status" value="1"/>
</dbReference>
<dbReference type="InterPro" id="IPR009057">
    <property type="entry name" value="Homeodomain-like_sf"/>
</dbReference>
<keyword evidence="3" id="KW-0804">Transcription</keyword>
<keyword evidence="6" id="KW-1185">Reference proteome</keyword>
<dbReference type="PANTHER" id="PTHR47894">
    <property type="entry name" value="HTH-TYPE TRANSCRIPTIONAL REGULATOR GADX"/>
    <property type="match status" value="1"/>
</dbReference>
<dbReference type="PANTHER" id="PTHR47894:SF1">
    <property type="entry name" value="HTH-TYPE TRANSCRIPTIONAL REGULATOR VQSM"/>
    <property type="match status" value="1"/>
</dbReference>
<dbReference type="EMBL" id="CP114040">
    <property type="protein sequence ID" value="WAS95071.1"/>
    <property type="molecule type" value="Genomic_DNA"/>
</dbReference>
<dbReference type="Proteomes" id="UP001164459">
    <property type="component" value="Chromosome"/>
</dbReference>
<organism evidence="5 6">
    <name type="scientific">Nannocystis punicea</name>
    <dbReference type="NCBI Taxonomy" id="2995304"/>
    <lineage>
        <taxon>Bacteria</taxon>
        <taxon>Pseudomonadati</taxon>
        <taxon>Myxococcota</taxon>
        <taxon>Polyangia</taxon>
        <taxon>Nannocystales</taxon>
        <taxon>Nannocystaceae</taxon>
        <taxon>Nannocystis</taxon>
    </lineage>
</organism>
<evidence type="ECO:0000259" key="4">
    <source>
        <dbReference type="PROSITE" id="PS01124"/>
    </source>
</evidence>
<dbReference type="PROSITE" id="PS01124">
    <property type="entry name" value="HTH_ARAC_FAMILY_2"/>
    <property type="match status" value="1"/>
</dbReference>
<keyword evidence="1" id="KW-0805">Transcription regulation</keyword>
<reference evidence="5" key="1">
    <citation type="submission" date="2022-11" db="EMBL/GenBank/DDBJ databases">
        <title>Minimal conservation of predation-associated metabolite biosynthetic gene clusters underscores biosynthetic potential of Myxococcota including descriptions for ten novel species: Archangium lansinium sp. nov., Myxococcus landrumus sp. nov., Nannocystis bai.</title>
        <authorList>
            <person name="Ahearne A."/>
            <person name="Stevens C."/>
            <person name="Dowd S."/>
        </authorList>
    </citation>
    <scope>NUCLEOTIDE SEQUENCE</scope>
    <source>
        <strain evidence="5">Fl3</strain>
    </source>
</reference>